<evidence type="ECO:0000256" key="6">
    <source>
        <dbReference type="ARBA" id="ARBA00022747"/>
    </source>
</evidence>
<comment type="catalytic activity">
    <reaction evidence="1">
        <text>Endonucleolytic cleavage of DNA to give random double-stranded fragments with terminal 5'-phosphates, ATP is simultaneously hydrolyzed.</text>
        <dbReference type="EC" id="3.1.21.3"/>
    </reaction>
</comment>
<dbReference type="GO" id="GO:0005524">
    <property type="term" value="F:ATP binding"/>
    <property type="evidence" value="ECO:0007669"/>
    <property type="project" value="UniProtKB-KW"/>
</dbReference>
<evidence type="ECO:0000256" key="5">
    <source>
        <dbReference type="ARBA" id="ARBA00022741"/>
    </source>
</evidence>
<protein>
    <recommendedName>
        <fullName evidence="3">type I site-specific deoxyribonuclease</fullName>
        <ecNumber evidence="3">3.1.21.3</ecNumber>
    </recommendedName>
</protein>
<evidence type="ECO:0000259" key="11">
    <source>
        <dbReference type="Pfam" id="PF04313"/>
    </source>
</evidence>
<evidence type="ECO:0000256" key="3">
    <source>
        <dbReference type="ARBA" id="ARBA00012654"/>
    </source>
</evidence>
<dbReference type="GO" id="GO:0009035">
    <property type="term" value="F:type I site-specific deoxyribonuclease activity"/>
    <property type="evidence" value="ECO:0007669"/>
    <property type="project" value="UniProtKB-EC"/>
</dbReference>
<evidence type="ECO:0000256" key="2">
    <source>
        <dbReference type="ARBA" id="ARBA00008598"/>
    </source>
</evidence>
<comment type="similarity">
    <text evidence="2">Belongs to the HsdR family.</text>
</comment>
<evidence type="ECO:0000256" key="7">
    <source>
        <dbReference type="ARBA" id="ARBA00022759"/>
    </source>
</evidence>
<evidence type="ECO:0000313" key="12">
    <source>
        <dbReference type="EMBL" id="QNO45933.1"/>
    </source>
</evidence>
<keyword evidence="10" id="KW-0238">DNA-binding</keyword>
<evidence type="ECO:0000256" key="1">
    <source>
        <dbReference type="ARBA" id="ARBA00000851"/>
    </source>
</evidence>
<evidence type="ECO:0000256" key="10">
    <source>
        <dbReference type="ARBA" id="ARBA00023125"/>
    </source>
</evidence>
<name>A0A7G9YD49_9EURY</name>
<evidence type="ECO:0000256" key="9">
    <source>
        <dbReference type="ARBA" id="ARBA00022840"/>
    </source>
</evidence>
<sequence length="126" mass="13795">MTGEYTENTLVEQPAIVLFAELGWQTANCFSETFGTGSTLGRETAGEVVLISHLRPALERLNQGLSAIAFDLAIEGLTRDRSAMSLARANSEVYRLIKGGVKVRIPDPNGEGETVETVRVIDWNER</sequence>
<dbReference type="PANTHER" id="PTHR30195">
    <property type="entry name" value="TYPE I SITE-SPECIFIC DEOXYRIBONUCLEASE PROTEIN SUBUNIT M AND R"/>
    <property type="match status" value="1"/>
</dbReference>
<reference evidence="12" key="1">
    <citation type="submission" date="2020-06" db="EMBL/GenBank/DDBJ databases">
        <title>Unique genomic features of the anaerobic methanotrophic archaea.</title>
        <authorList>
            <person name="Chadwick G.L."/>
            <person name="Skennerton C.T."/>
            <person name="Laso-Perez R."/>
            <person name="Leu A.O."/>
            <person name="Speth D.R."/>
            <person name="Yu H."/>
            <person name="Morgan-Lang C."/>
            <person name="Hatzenpichler R."/>
            <person name="Goudeau D."/>
            <person name="Malmstrom R."/>
            <person name="Brazelton W.J."/>
            <person name="Woyke T."/>
            <person name="Hallam S.J."/>
            <person name="Tyson G.W."/>
            <person name="Wegener G."/>
            <person name="Boetius A."/>
            <person name="Orphan V."/>
        </authorList>
    </citation>
    <scope>NUCLEOTIDE SEQUENCE</scope>
</reference>
<proteinExistence type="inferred from homology"/>
<feature type="domain" description="Restriction endonuclease type I HsdR N-terminal" evidence="11">
    <location>
        <begin position="5"/>
        <end position="124"/>
    </location>
</feature>
<dbReference type="Pfam" id="PF04313">
    <property type="entry name" value="HSDR_N"/>
    <property type="match status" value="1"/>
</dbReference>
<keyword evidence="7" id="KW-0255">Endonuclease</keyword>
<keyword evidence="6" id="KW-0680">Restriction system</keyword>
<dbReference type="PANTHER" id="PTHR30195:SF15">
    <property type="entry name" value="TYPE I RESTRICTION ENZYME HINDI ENDONUCLEASE SUBUNIT"/>
    <property type="match status" value="1"/>
</dbReference>
<organism evidence="12">
    <name type="scientific">Candidatus Methanogaster sp. ANME-2c ERB4</name>
    <dbReference type="NCBI Taxonomy" id="2759911"/>
    <lineage>
        <taxon>Archaea</taxon>
        <taxon>Methanobacteriati</taxon>
        <taxon>Methanobacteriota</taxon>
        <taxon>Stenosarchaea group</taxon>
        <taxon>Methanomicrobia</taxon>
        <taxon>Methanosarcinales</taxon>
        <taxon>ANME-2 cluster</taxon>
        <taxon>Candidatus Methanogasteraceae</taxon>
        <taxon>Candidatus Methanogaster</taxon>
    </lineage>
</organism>
<dbReference type="AlphaFoldDB" id="A0A7G9YD49"/>
<dbReference type="GO" id="GO:0009307">
    <property type="term" value="P:DNA restriction-modification system"/>
    <property type="evidence" value="ECO:0007669"/>
    <property type="project" value="UniProtKB-KW"/>
</dbReference>
<keyword evidence="4" id="KW-0540">Nuclease</keyword>
<dbReference type="InterPro" id="IPR007409">
    <property type="entry name" value="Restrct_endonuc_type1_HsdR_N"/>
</dbReference>
<keyword evidence="5" id="KW-0547">Nucleotide-binding</keyword>
<evidence type="ECO:0000256" key="4">
    <source>
        <dbReference type="ARBA" id="ARBA00022722"/>
    </source>
</evidence>
<dbReference type="InterPro" id="IPR051268">
    <property type="entry name" value="Type-I_R_enzyme_R_subunit"/>
</dbReference>
<dbReference type="EMBL" id="MT631162">
    <property type="protein sequence ID" value="QNO45933.1"/>
    <property type="molecule type" value="Genomic_DNA"/>
</dbReference>
<keyword evidence="9" id="KW-0067">ATP-binding</keyword>
<evidence type="ECO:0000256" key="8">
    <source>
        <dbReference type="ARBA" id="ARBA00022801"/>
    </source>
</evidence>
<dbReference type="EC" id="3.1.21.3" evidence="3"/>
<keyword evidence="8" id="KW-0378">Hydrolase</keyword>
<accession>A0A7G9YD49</accession>
<dbReference type="GO" id="GO:0003677">
    <property type="term" value="F:DNA binding"/>
    <property type="evidence" value="ECO:0007669"/>
    <property type="project" value="UniProtKB-KW"/>
</dbReference>
<gene>
    <name evidence="12" type="ORF">DMJHIOCL_00012</name>
</gene>